<protein>
    <recommendedName>
        <fullName evidence="1">F-box domain-containing protein</fullName>
    </recommendedName>
</protein>
<evidence type="ECO:0000259" key="1">
    <source>
        <dbReference type="SMART" id="SM00256"/>
    </source>
</evidence>
<dbReference type="KEGG" id="crb:17876788"/>
<feature type="domain" description="F-box" evidence="1">
    <location>
        <begin position="17"/>
        <end position="57"/>
    </location>
</feature>
<dbReference type="InterPro" id="IPR057499">
    <property type="entry name" value="Kelch_FKB95"/>
</dbReference>
<evidence type="ECO:0000313" key="2">
    <source>
        <dbReference type="EMBL" id="EOA13928.1"/>
    </source>
</evidence>
<dbReference type="InterPro" id="IPR001810">
    <property type="entry name" value="F-box_dom"/>
</dbReference>
<accession>R0GRW1</accession>
<name>R0GRW1_9BRAS</name>
<dbReference type="eggNOG" id="KOG1072">
    <property type="taxonomic scope" value="Eukaryota"/>
</dbReference>
<dbReference type="Pfam" id="PF25210">
    <property type="entry name" value="Kelch_FKB95"/>
    <property type="match status" value="1"/>
</dbReference>
<organism evidence="2 3">
    <name type="scientific">Capsella rubella</name>
    <dbReference type="NCBI Taxonomy" id="81985"/>
    <lineage>
        <taxon>Eukaryota</taxon>
        <taxon>Viridiplantae</taxon>
        <taxon>Streptophyta</taxon>
        <taxon>Embryophyta</taxon>
        <taxon>Tracheophyta</taxon>
        <taxon>Spermatophyta</taxon>
        <taxon>Magnoliopsida</taxon>
        <taxon>eudicotyledons</taxon>
        <taxon>Gunneridae</taxon>
        <taxon>Pentapetalae</taxon>
        <taxon>rosids</taxon>
        <taxon>malvids</taxon>
        <taxon>Brassicales</taxon>
        <taxon>Brassicaceae</taxon>
        <taxon>Camelineae</taxon>
        <taxon>Capsella</taxon>
    </lineage>
</organism>
<keyword evidence="3" id="KW-1185">Reference proteome</keyword>
<dbReference type="InterPro" id="IPR050354">
    <property type="entry name" value="F-box/kelch-repeat_ARATH"/>
</dbReference>
<dbReference type="SMART" id="SM00256">
    <property type="entry name" value="FBOX"/>
    <property type="match status" value="1"/>
</dbReference>
<dbReference type="InterPro" id="IPR015915">
    <property type="entry name" value="Kelch-typ_b-propeller"/>
</dbReference>
<dbReference type="OrthoDB" id="45365at2759"/>
<gene>
    <name evidence="2" type="ORF">CARUB_v10027047mg</name>
</gene>
<dbReference type="Pfam" id="PF00646">
    <property type="entry name" value="F-box"/>
    <property type="match status" value="1"/>
</dbReference>
<dbReference type="STRING" id="81985.R0GRW1"/>
<dbReference type="SUPFAM" id="SSF117281">
    <property type="entry name" value="Kelch motif"/>
    <property type="match status" value="1"/>
</dbReference>
<evidence type="ECO:0000313" key="3">
    <source>
        <dbReference type="Proteomes" id="UP000029121"/>
    </source>
</evidence>
<dbReference type="PANTHER" id="PTHR24414:SF184">
    <property type="entry name" value="GALACTOSE OXIDASE_KELCH REPEAT SUPERFAMILY PROTEIN"/>
    <property type="match status" value="1"/>
</dbReference>
<dbReference type="AlphaFoldDB" id="R0GRW1"/>
<sequence length="233" mass="26438">MSSSKSPPLESTPNPTLPYDFLLDCFARVSILYYPTLSLVSKTCRTLVASSELYKTRSSLNRTETCLYVYLEYPHDPILRWFTLYPIPNQTDKTENSSGYVLVPIRIPNSLHVNHKALVTVGSCCVIDKILYCYRPGGIKWYDSKAGFWRKLKGLCNLDSCCVKLVDYGGKMLVLWDTYFPSRGFSSHTVSCAVISLGRCRNHEIWGEAEWFDDMLTTLPSSYDFVGVFVASL</sequence>
<dbReference type="EMBL" id="KB870812">
    <property type="protein sequence ID" value="EOA13928.1"/>
    <property type="molecule type" value="Genomic_DNA"/>
</dbReference>
<dbReference type="Proteomes" id="UP000029121">
    <property type="component" value="Unassembled WGS sequence"/>
</dbReference>
<dbReference type="PANTHER" id="PTHR24414">
    <property type="entry name" value="F-BOX/KELCH-REPEAT PROTEIN SKIP4"/>
    <property type="match status" value="1"/>
</dbReference>
<reference evidence="3" key="1">
    <citation type="journal article" date="2013" name="Nat. Genet.">
        <title>The Capsella rubella genome and the genomic consequences of rapid mating system evolution.</title>
        <authorList>
            <person name="Slotte T."/>
            <person name="Hazzouri K.M."/>
            <person name="Agren J.A."/>
            <person name="Koenig D."/>
            <person name="Maumus F."/>
            <person name="Guo Y.L."/>
            <person name="Steige K."/>
            <person name="Platts A.E."/>
            <person name="Escobar J.S."/>
            <person name="Newman L.K."/>
            <person name="Wang W."/>
            <person name="Mandakova T."/>
            <person name="Vello E."/>
            <person name="Smith L.M."/>
            <person name="Henz S.R."/>
            <person name="Steffen J."/>
            <person name="Takuno S."/>
            <person name="Brandvain Y."/>
            <person name="Coop G."/>
            <person name="Andolfatto P."/>
            <person name="Hu T.T."/>
            <person name="Blanchette M."/>
            <person name="Clark R.M."/>
            <person name="Quesneville H."/>
            <person name="Nordborg M."/>
            <person name="Gaut B.S."/>
            <person name="Lysak M.A."/>
            <person name="Jenkins J."/>
            <person name="Grimwood J."/>
            <person name="Chapman J."/>
            <person name="Prochnik S."/>
            <person name="Shu S."/>
            <person name="Rokhsar D."/>
            <person name="Schmutz J."/>
            <person name="Weigel D."/>
            <person name="Wright S.I."/>
        </authorList>
    </citation>
    <scope>NUCLEOTIDE SEQUENCE [LARGE SCALE GENOMIC DNA]</scope>
    <source>
        <strain evidence="3">cv. Monte Gargano</strain>
    </source>
</reference>
<proteinExistence type="predicted"/>